<feature type="region of interest" description="Disordered" evidence="4">
    <location>
        <begin position="41"/>
        <end position="174"/>
    </location>
</feature>
<evidence type="ECO:0000256" key="2">
    <source>
        <dbReference type="ARBA" id="ARBA00023054"/>
    </source>
</evidence>
<feature type="compositionally biased region" description="Basic residues" evidence="4">
    <location>
        <begin position="126"/>
        <end position="139"/>
    </location>
</feature>
<reference evidence="5 6" key="1">
    <citation type="submission" date="2024-08" db="EMBL/GenBank/DDBJ databases">
        <authorList>
            <person name="Will J Nash"/>
            <person name="Angela Man"/>
            <person name="Seanna McTaggart"/>
            <person name="Kendall Baker"/>
            <person name="Tom Barker"/>
            <person name="Leah Catchpole"/>
            <person name="Alex Durrant"/>
            <person name="Karim Gharbi"/>
            <person name="Naomi Irish"/>
            <person name="Gemy Kaithakottil"/>
            <person name="Debby Ku"/>
            <person name="Aaliyah Providence"/>
            <person name="Felix Shaw"/>
            <person name="David Swarbreck"/>
            <person name="Chris Watkins"/>
            <person name="Ann M. McCartney"/>
            <person name="Giulio Formenti"/>
            <person name="Alice Mouton"/>
            <person name="Noel Vella"/>
            <person name="Bjorn M von Reumont"/>
            <person name="Adriana Vella"/>
            <person name="Wilfried Haerty"/>
        </authorList>
    </citation>
    <scope>NUCLEOTIDE SEQUENCE [LARGE SCALE GENOMIC DNA]</scope>
</reference>
<feature type="compositionally biased region" description="Basic and acidic residues" evidence="4">
    <location>
        <begin position="107"/>
        <end position="119"/>
    </location>
</feature>
<keyword evidence="2 3" id="KW-0175">Coiled coil</keyword>
<feature type="region of interest" description="Disordered" evidence="4">
    <location>
        <begin position="608"/>
        <end position="634"/>
    </location>
</feature>
<feature type="region of interest" description="Disordered" evidence="4">
    <location>
        <begin position="722"/>
        <end position="771"/>
    </location>
</feature>
<feature type="region of interest" description="Disordered" evidence="4">
    <location>
        <begin position="224"/>
        <end position="289"/>
    </location>
</feature>
<feature type="region of interest" description="Disordered" evidence="4">
    <location>
        <begin position="359"/>
        <end position="434"/>
    </location>
</feature>
<evidence type="ECO:0000256" key="1">
    <source>
        <dbReference type="ARBA" id="ARBA00022553"/>
    </source>
</evidence>
<proteinExistence type="predicted"/>
<feature type="compositionally biased region" description="Basic and acidic residues" evidence="4">
    <location>
        <begin position="384"/>
        <end position="420"/>
    </location>
</feature>
<dbReference type="Pfam" id="PF15266">
    <property type="entry name" value="DUF4594"/>
    <property type="match status" value="1"/>
</dbReference>
<evidence type="ECO:0000313" key="5">
    <source>
        <dbReference type="EMBL" id="CAL7945269.1"/>
    </source>
</evidence>
<gene>
    <name evidence="5" type="ORF">XYLVIOL_LOCUS7118</name>
</gene>
<name>A0ABP1NZK2_XYLVO</name>
<feature type="region of interest" description="Disordered" evidence="4">
    <location>
        <begin position="309"/>
        <end position="333"/>
    </location>
</feature>
<feature type="compositionally biased region" description="Basic and acidic residues" evidence="4">
    <location>
        <begin position="261"/>
        <end position="271"/>
    </location>
</feature>
<dbReference type="InterPro" id="IPR029336">
    <property type="entry name" value="DUF4594"/>
</dbReference>
<dbReference type="EMBL" id="CAXAJV020001293">
    <property type="protein sequence ID" value="CAL7945269.1"/>
    <property type="molecule type" value="Genomic_DNA"/>
</dbReference>
<keyword evidence="6" id="KW-1185">Reference proteome</keyword>
<feature type="coiled-coil region" evidence="3">
    <location>
        <begin position="3"/>
        <end position="37"/>
    </location>
</feature>
<sequence>MASSALEEKINKIRQQNEEIRRRYEEVEEDKKNAAKLNALVQMVPSTDWPERKEPPEFSNLPKTKPKSTKEKHEYTPQPHAGEGRKVHSFAQGEGPPPDPKYNFLADSEREEPSTEYTKENSGNRSYHKVTRGSFRKKMGGRDSIQKDSKPNKGGYRDESQPGYDAWRAERNRIDEDRISRQRTAEGNWRREWDNDKVHIIDDAMKKSSRPMLGDFTKKDYKDSDRRYHANNNEHVNYSRGGGHGRPHRGSTKNFYSNYENRSHNTYDQHRSTTTASMKTPMSPTSEERTVIATEKSLKVTVNQNNATKGPVMSVKVNSPNIAGTGRVGPRQRSRITYSHSDADAPPSEGEHFFRQKSFEDKSKGTYFNNQKFPNLKRSHSQKKKENETKYQYHSKKDSDGNSHKQYENEFRSHSQKDQQKSYATKSPKPLRGNVRIMKHDSSNVNIVCETQKCSTSNEVKLEQNIECNIEPNVEPVTGNNIELNVEHDVEQNIKHNVEYDTEYNTKSNVAHNIECDIKENIQHDITTETLQENKSNEIEVSNVKNEEINIENETTNEVSSKIEEETKTTSLTSTFVTDNPEHNVKYDTSKDTFDNKSECSDPLACNVTEEPQESSHKSSEALVPNNNLSNKELVPNEASNDVVNVEETFTCEVEQSSRQVINQFVNDNCDNIENEITIQRSTEEVIDNSASSLADKTNSVIEINNQLVQCNKELVQNEALNAEKETDTKNESSDKNLEEIVNSCESKEKAEETKDGKEEKGNEEDDKMLQ</sequence>
<evidence type="ECO:0000313" key="6">
    <source>
        <dbReference type="Proteomes" id="UP001642520"/>
    </source>
</evidence>
<protein>
    <submittedName>
        <fullName evidence="5">Uncharacterized protein</fullName>
    </submittedName>
</protein>
<feature type="compositionally biased region" description="Acidic residues" evidence="4">
    <location>
        <begin position="762"/>
        <end position="771"/>
    </location>
</feature>
<accession>A0ABP1NZK2</accession>
<evidence type="ECO:0000256" key="4">
    <source>
        <dbReference type="SAM" id="MobiDB-lite"/>
    </source>
</evidence>
<feature type="compositionally biased region" description="Basic and acidic residues" evidence="4">
    <location>
        <begin position="722"/>
        <end position="739"/>
    </location>
</feature>
<keyword evidence="1" id="KW-0597">Phosphoprotein</keyword>
<feature type="compositionally biased region" description="Basic and acidic residues" evidence="4">
    <location>
        <begin position="746"/>
        <end position="761"/>
    </location>
</feature>
<evidence type="ECO:0000256" key="3">
    <source>
        <dbReference type="SAM" id="Coils"/>
    </source>
</evidence>
<feature type="compositionally biased region" description="Polar residues" evidence="4">
    <location>
        <begin position="272"/>
        <end position="285"/>
    </location>
</feature>
<organism evidence="5 6">
    <name type="scientific">Xylocopa violacea</name>
    <name type="common">Violet carpenter bee</name>
    <name type="synonym">Apis violacea</name>
    <dbReference type="NCBI Taxonomy" id="135666"/>
    <lineage>
        <taxon>Eukaryota</taxon>
        <taxon>Metazoa</taxon>
        <taxon>Ecdysozoa</taxon>
        <taxon>Arthropoda</taxon>
        <taxon>Hexapoda</taxon>
        <taxon>Insecta</taxon>
        <taxon>Pterygota</taxon>
        <taxon>Neoptera</taxon>
        <taxon>Endopterygota</taxon>
        <taxon>Hymenoptera</taxon>
        <taxon>Apocrita</taxon>
        <taxon>Aculeata</taxon>
        <taxon>Apoidea</taxon>
        <taxon>Anthophila</taxon>
        <taxon>Apidae</taxon>
        <taxon>Xylocopa</taxon>
        <taxon>Xylocopa</taxon>
    </lineage>
</organism>
<dbReference type="Proteomes" id="UP001642520">
    <property type="component" value="Unassembled WGS sequence"/>
</dbReference>
<comment type="caution">
    <text evidence="5">The sequence shown here is derived from an EMBL/GenBank/DDBJ whole genome shotgun (WGS) entry which is preliminary data.</text>
</comment>
<feature type="compositionally biased region" description="Basic and acidic residues" evidence="4">
    <location>
        <begin position="140"/>
        <end position="160"/>
    </location>
</feature>